<feature type="transmembrane region" description="Helical" evidence="1">
    <location>
        <begin position="12"/>
        <end position="34"/>
    </location>
</feature>
<feature type="transmembrane region" description="Helical" evidence="1">
    <location>
        <begin position="40"/>
        <end position="65"/>
    </location>
</feature>
<keyword evidence="1" id="KW-1133">Transmembrane helix</keyword>
<evidence type="ECO:0000313" key="2">
    <source>
        <dbReference type="EMBL" id="SCY97207.1"/>
    </source>
</evidence>
<dbReference type="EMBL" id="FMVJ01000009">
    <property type="protein sequence ID" value="SCY97207.1"/>
    <property type="molecule type" value="Genomic_DNA"/>
</dbReference>
<name>A0A1G5K9J0_9HYPH</name>
<keyword evidence="3" id="KW-1185">Reference proteome</keyword>
<protein>
    <submittedName>
        <fullName evidence="2">Uncharacterized protein</fullName>
    </submittedName>
</protein>
<organism evidence="2 3">
    <name type="scientific">Microvirga guangxiensis</name>
    <dbReference type="NCBI Taxonomy" id="549386"/>
    <lineage>
        <taxon>Bacteria</taxon>
        <taxon>Pseudomonadati</taxon>
        <taxon>Pseudomonadota</taxon>
        <taxon>Alphaproteobacteria</taxon>
        <taxon>Hyphomicrobiales</taxon>
        <taxon>Methylobacteriaceae</taxon>
        <taxon>Microvirga</taxon>
    </lineage>
</organism>
<keyword evidence="1" id="KW-0812">Transmembrane</keyword>
<accession>A0A1G5K9J0</accession>
<keyword evidence="1" id="KW-0472">Membrane</keyword>
<proteinExistence type="predicted"/>
<evidence type="ECO:0000313" key="3">
    <source>
        <dbReference type="Proteomes" id="UP000199569"/>
    </source>
</evidence>
<reference evidence="2 3" key="1">
    <citation type="submission" date="2016-10" db="EMBL/GenBank/DDBJ databases">
        <authorList>
            <person name="de Groot N.N."/>
        </authorList>
    </citation>
    <scope>NUCLEOTIDE SEQUENCE [LARGE SCALE GENOMIC DNA]</scope>
    <source>
        <strain evidence="2 3">CGMCC 1.7666</strain>
    </source>
</reference>
<gene>
    <name evidence="2" type="ORF">SAMN02927923_03134</name>
</gene>
<dbReference type="AlphaFoldDB" id="A0A1G5K9J0"/>
<evidence type="ECO:0000256" key="1">
    <source>
        <dbReference type="SAM" id="Phobius"/>
    </source>
</evidence>
<dbReference type="Proteomes" id="UP000199569">
    <property type="component" value="Unassembled WGS sequence"/>
</dbReference>
<sequence length="79" mass="8848">MEGHDQPERMEATMLGWIVRGLLIVTGIVTGWFVAQDAAIFGVAQVMVALLLITAVVAILAFWPFQWTISLDRFRSKSR</sequence>